<gene>
    <name evidence="1" type="ORF">AMURIS_03249</name>
</gene>
<dbReference type="Proteomes" id="UP000236311">
    <property type="component" value="Unassembled WGS sequence"/>
</dbReference>
<reference evidence="1 2" key="1">
    <citation type="submission" date="2018-01" db="EMBL/GenBank/DDBJ databases">
        <authorList>
            <person name="Gaut B.S."/>
            <person name="Morton B.R."/>
            <person name="Clegg M.T."/>
            <person name="Duvall M.R."/>
        </authorList>
    </citation>
    <scope>NUCLEOTIDE SEQUENCE [LARGE SCALE GENOMIC DNA]</scope>
    <source>
        <strain evidence="1">GP69</strain>
    </source>
</reference>
<evidence type="ECO:0000313" key="2">
    <source>
        <dbReference type="Proteomes" id="UP000236311"/>
    </source>
</evidence>
<keyword evidence="2" id="KW-1185">Reference proteome</keyword>
<protein>
    <submittedName>
        <fullName evidence="1">Uncharacterized protein</fullName>
    </submittedName>
</protein>
<name>A0A2K4ZJ62_9FIRM</name>
<organism evidence="1 2">
    <name type="scientific">Acetatifactor muris</name>
    <dbReference type="NCBI Taxonomy" id="879566"/>
    <lineage>
        <taxon>Bacteria</taxon>
        <taxon>Bacillati</taxon>
        <taxon>Bacillota</taxon>
        <taxon>Clostridia</taxon>
        <taxon>Lachnospirales</taxon>
        <taxon>Lachnospiraceae</taxon>
        <taxon>Acetatifactor</taxon>
    </lineage>
</organism>
<accession>A0A2K4ZJ62</accession>
<sequence>MTIDDLYIVNYCHPSCAPLLNIMRLPKDEAFALAYKMAGQNKDTTAFYRFADFENYYPKRLQTDKLLHARFVELGGKPLQEHPLSFVLQGSAYLNDWFDNGIVTKIPLNRISSNHISFTYGDSMASLEKHGEFTMLTKDMLFKVMSNYDGTLEEFMTNIEKQYHYIEVQVWDDECVRI</sequence>
<dbReference type="AlphaFoldDB" id="A0A2K4ZJ62"/>
<dbReference type="RefSeq" id="WP_146040085.1">
    <property type="nucleotide sequence ID" value="NZ_JANJZD010000017.1"/>
</dbReference>
<dbReference type="EMBL" id="OFSM01000017">
    <property type="protein sequence ID" value="SOY30518.1"/>
    <property type="molecule type" value="Genomic_DNA"/>
</dbReference>
<evidence type="ECO:0000313" key="1">
    <source>
        <dbReference type="EMBL" id="SOY30518.1"/>
    </source>
</evidence>
<dbReference type="OrthoDB" id="510867at2"/>
<proteinExistence type="predicted"/>